<name>A0ABU2D279_9EURY</name>
<protein>
    <submittedName>
        <fullName evidence="3">Uncharacterized protein</fullName>
    </submittedName>
</protein>
<keyword evidence="2" id="KW-0472">Membrane</keyword>
<evidence type="ECO:0000313" key="4">
    <source>
        <dbReference type="Proteomes" id="UP001246244"/>
    </source>
</evidence>
<sequence>MVESTTIQLVGAFFFGTIIGWYVYFINRYRKADVQISDLMSLIAVIGAGTILTLFPASTDLFGAYGIGLAAGFFSYFSALVYMVHKSQNFDVDWFLDGRRKKPKDDEVIPPGTAETVRPMVD</sequence>
<reference evidence="4" key="1">
    <citation type="submission" date="2023-07" db="EMBL/GenBank/DDBJ databases">
        <title>Whole-genome sequencing of a new Methanosarcina sp. Z-7115.</title>
        <authorList>
            <person name="Zhilina T.N."/>
            <person name="Merkel A.Y."/>
        </authorList>
    </citation>
    <scope>NUCLEOTIDE SEQUENCE [LARGE SCALE GENOMIC DNA]</scope>
    <source>
        <strain evidence="4">Z-7115</strain>
    </source>
</reference>
<proteinExistence type="predicted"/>
<feature type="transmembrane region" description="Helical" evidence="2">
    <location>
        <begin position="63"/>
        <end position="84"/>
    </location>
</feature>
<dbReference type="EMBL" id="JAVKPK010000037">
    <property type="protein sequence ID" value="MDR7666090.1"/>
    <property type="molecule type" value="Genomic_DNA"/>
</dbReference>
<organism evidence="3 4">
    <name type="scientific">Methanosarcina baikalica</name>
    <dbReference type="NCBI Taxonomy" id="3073890"/>
    <lineage>
        <taxon>Archaea</taxon>
        <taxon>Methanobacteriati</taxon>
        <taxon>Methanobacteriota</taxon>
        <taxon>Stenosarchaea group</taxon>
        <taxon>Methanomicrobia</taxon>
        <taxon>Methanosarcinales</taxon>
        <taxon>Methanosarcinaceae</taxon>
        <taxon>Methanosarcina</taxon>
    </lineage>
</organism>
<keyword evidence="2" id="KW-1133">Transmembrane helix</keyword>
<keyword evidence="2" id="KW-0812">Transmembrane</keyword>
<evidence type="ECO:0000313" key="3">
    <source>
        <dbReference type="EMBL" id="MDR7666090.1"/>
    </source>
</evidence>
<feature type="region of interest" description="Disordered" evidence="1">
    <location>
        <begin position="102"/>
        <end position="122"/>
    </location>
</feature>
<dbReference type="Proteomes" id="UP001246244">
    <property type="component" value="Unassembled WGS sequence"/>
</dbReference>
<comment type="caution">
    <text evidence="3">The sequence shown here is derived from an EMBL/GenBank/DDBJ whole genome shotgun (WGS) entry which is preliminary data.</text>
</comment>
<dbReference type="RefSeq" id="WP_310576117.1">
    <property type="nucleotide sequence ID" value="NZ_JAVKPK010000037.1"/>
</dbReference>
<gene>
    <name evidence="3" type="ORF">RG963_09960</name>
</gene>
<evidence type="ECO:0000256" key="1">
    <source>
        <dbReference type="SAM" id="MobiDB-lite"/>
    </source>
</evidence>
<keyword evidence="4" id="KW-1185">Reference proteome</keyword>
<feature type="transmembrane region" description="Helical" evidence="2">
    <location>
        <begin position="39"/>
        <end position="57"/>
    </location>
</feature>
<evidence type="ECO:0000256" key="2">
    <source>
        <dbReference type="SAM" id="Phobius"/>
    </source>
</evidence>
<feature type="transmembrane region" description="Helical" evidence="2">
    <location>
        <begin position="6"/>
        <end position="27"/>
    </location>
</feature>
<accession>A0ABU2D279</accession>